<organism evidence="3">
    <name type="scientific">Alsobacter sp. KACC 23698</name>
    <dbReference type="NCBI Taxonomy" id="3149229"/>
    <lineage>
        <taxon>Bacteria</taxon>
        <taxon>Pseudomonadati</taxon>
        <taxon>Pseudomonadota</taxon>
        <taxon>Alphaproteobacteria</taxon>
        <taxon>Hyphomicrobiales</taxon>
        <taxon>Alsobacteraceae</taxon>
        <taxon>Alsobacter</taxon>
    </lineage>
</organism>
<feature type="domain" description="Circularly permuted ATP-grasp type 2" evidence="2">
    <location>
        <begin position="95"/>
        <end position="474"/>
    </location>
</feature>
<dbReference type="RefSeq" id="WP_406855936.1">
    <property type="nucleotide sequence ID" value="NZ_CP157484.1"/>
</dbReference>
<dbReference type="AlphaFoldDB" id="A0AAU7JFZ2"/>
<evidence type="ECO:0000259" key="2">
    <source>
        <dbReference type="Pfam" id="PF14403"/>
    </source>
</evidence>
<dbReference type="EMBL" id="CP157484">
    <property type="protein sequence ID" value="XBO39096.1"/>
    <property type="molecule type" value="Genomic_DNA"/>
</dbReference>
<sequence length="835" mass="90869">MIQATGSAGDDDRARASVLVDGYKPLPGIRDEFVDEAGRLRPHWAPVLEGLSGDPAEVDRAFALADRHQRDSGVYYRVYDAGESRERSWPLSHVPLVIPDAEWAKIAAGLVERAELLDAVLDDVYGPGRLAADGSLPAALVAGSPDFLRPLVGLPTRGRRRLQVYAADLGRGPDGRWWVLGDRAQAPSGMGYALENRIALSRAAPELYGSMNVRRLAPFFQTWRGALAEQAGREASRICLLTPGALNETYFEHAYLSRYLGFLLVEGGDLTVQDGSVFVRTIAGLKRVDVLVRRLDAEFADPIELAGSSRIGLPGLVEAVRAGKVVLANPLGAGVLETRALLGFLPSLARTILGRDLSLPNVATWWCGQRAEREHVRNHLDALAIAPAYARVADWPFGAEPVPGADLGREDRARLDSILERRGFDVVGQEVVRLSTMPVWRGGRLEPRPFTLRAYVVSTANGWEVMPGGFCRVSETQDARALSMQLGDRSADVWITSEEPVEQVTLLPSPDRVAIKRVIGYLPSRAAENLFWLGRYLERAEATVRVVRCLAGLLVESTESSGPAREAVTRLTELLVAWGAMRPLPAHQKGAAPLAVDAALRSKARSGSALSLLGEARRTASVIRDRLSTDAVRALADLASLFAHGGEAVSQAEALDLCDQSLRIMAAFSGLVQENMNRLSGWRFLEIGRRIERGVLTGRCVRRLADASATAPCLDALLEITDSQITYRARYLMGALRLPVVDLVALDDGNPRAVAFQVARIQDHLAALSNLPTHAALDLPQKIVLQIATSLRVIDVDDLQMDDVLAIENRLMELSTEISSRFFSQSPLDPEEEGA</sequence>
<dbReference type="InterPro" id="IPR051680">
    <property type="entry name" value="ATP-dep_Glu-Cys_Ligase-2"/>
</dbReference>
<dbReference type="SUPFAM" id="SSF56059">
    <property type="entry name" value="Glutathione synthetase ATP-binding domain-like"/>
    <property type="match status" value="1"/>
</dbReference>
<accession>A0AAU7JFZ2</accession>
<protein>
    <submittedName>
        <fullName evidence="3">Circularly permuted type 2 ATP-grasp protein</fullName>
    </submittedName>
</protein>
<dbReference type="PANTHER" id="PTHR34595">
    <property type="entry name" value="BLR5612 PROTEIN"/>
    <property type="match status" value="1"/>
</dbReference>
<dbReference type="InterPro" id="IPR007296">
    <property type="entry name" value="DUF403"/>
</dbReference>
<feature type="domain" description="DUF403" evidence="1">
    <location>
        <begin position="522"/>
        <end position="823"/>
    </location>
</feature>
<name>A0AAU7JFZ2_9HYPH</name>
<evidence type="ECO:0000313" key="3">
    <source>
        <dbReference type="EMBL" id="XBO39096.1"/>
    </source>
</evidence>
<dbReference type="Gene3D" id="3.40.50.11290">
    <property type="match status" value="1"/>
</dbReference>
<dbReference type="PANTHER" id="PTHR34595:SF2">
    <property type="entry name" value="BLR2978 PROTEIN"/>
    <property type="match status" value="1"/>
</dbReference>
<reference evidence="3" key="1">
    <citation type="submission" date="2024-05" db="EMBL/GenBank/DDBJ databases">
        <authorList>
            <person name="Kim S."/>
            <person name="Heo J."/>
            <person name="Choi H."/>
            <person name="Choi Y."/>
            <person name="Kwon S.-W."/>
            <person name="Kim Y."/>
        </authorList>
    </citation>
    <scope>NUCLEOTIDE SEQUENCE</scope>
    <source>
        <strain evidence="3">KACC 23698</strain>
    </source>
</reference>
<gene>
    <name evidence="3" type="ORF">ABEG18_26040</name>
</gene>
<proteinExistence type="predicted"/>
<dbReference type="Pfam" id="PF14403">
    <property type="entry name" value="CP_ATPgrasp_2"/>
    <property type="match status" value="1"/>
</dbReference>
<dbReference type="InterPro" id="IPR025841">
    <property type="entry name" value="CP_ATPgrasp_2"/>
</dbReference>
<evidence type="ECO:0000259" key="1">
    <source>
        <dbReference type="Pfam" id="PF04168"/>
    </source>
</evidence>
<dbReference type="Pfam" id="PF04168">
    <property type="entry name" value="Alpha-E"/>
    <property type="match status" value="1"/>
</dbReference>